<dbReference type="InterPro" id="IPR050822">
    <property type="entry name" value="Cerebellin_Synaptic_Org"/>
</dbReference>
<protein>
    <recommendedName>
        <fullName evidence="5">C1q domain-containing protein</fullName>
    </recommendedName>
</protein>
<dbReference type="SUPFAM" id="SSF49842">
    <property type="entry name" value="TNF-like"/>
    <property type="match status" value="1"/>
</dbReference>
<dbReference type="PANTHER" id="PTHR22923:SF116">
    <property type="entry name" value="C1Q DOMAIN-CONTAINING PROTEIN"/>
    <property type="match status" value="1"/>
</dbReference>
<accession>A0A9D4E5M9</accession>
<keyword evidence="7" id="KW-1185">Reference proteome</keyword>
<dbReference type="PRINTS" id="PR00007">
    <property type="entry name" value="COMPLEMNTC1Q"/>
</dbReference>
<dbReference type="Pfam" id="PF00386">
    <property type="entry name" value="C1q"/>
    <property type="match status" value="1"/>
</dbReference>
<dbReference type="Gene3D" id="2.60.120.40">
    <property type="match status" value="1"/>
</dbReference>
<dbReference type="OrthoDB" id="9948489at2759"/>
<organism evidence="6 7">
    <name type="scientific">Dreissena polymorpha</name>
    <name type="common">Zebra mussel</name>
    <name type="synonym">Mytilus polymorpha</name>
    <dbReference type="NCBI Taxonomy" id="45954"/>
    <lineage>
        <taxon>Eukaryota</taxon>
        <taxon>Metazoa</taxon>
        <taxon>Spiralia</taxon>
        <taxon>Lophotrochozoa</taxon>
        <taxon>Mollusca</taxon>
        <taxon>Bivalvia</taxon>
        <taxon>Autobranchia</taxon>
        <taxon>Heteroconchia</taxon>
        <taxon>Euheterodonta</taxon>
        <taxon>Imparidentia</taxon>
        <taxon>Neoheterodontei</taxon>
        <taxon>Myida</taxon>
        <taxon>Dreissenoidea</taxon>
        <taxon>Dreissenidae</taxon>
        <taxon>Dreissena</taxon>
    </lineage>
</organism>
<dbReference type="PANTHER" id="PTHR22923">
    <property type="entry name" value="CEREBELLIN-RELATED"/>
    <property type="match status" value="1"/>
</dbReference>
<evidence type="ECO:0000313" key="7">
    <source>
        <dbReference type="Proteomes" id="UP000828390"/>
    </source>
</evidence>
<name>A0A9D4E5M9_DREPO</name>
<evidence type="ECO:0000256" key="1">
    <source>
        <dbReference type="ARBA" id="ARBA00004613"/>
    </source>
</evidence>
<dbReference type="InterPro" id="IPR001073">
    <property type="entry name" value="C1q_dom"/>
</dbReference>
<reference evidence="6" key="2">
    <citation type="submission" date="2020-11" db="EMBL/GenBank/DDBJ databases">
        <authorList>
            <person name="McCartney M.A."/>
            <person name="Auch B."/>
            <person name="Kono T."/>
            <person name="Mallez S."/>
            <person name="Becker A."/>
            <person name="Gohl D.M."/>
            <person name="Silverstein K.A.T."/>
            <person name="Koren S."/>
            <person name="Bechman K.B."/>
            <person name="Herman A."/>
            <person name="Abrahante J.E."/>
            <person name="Garbe J."/>
        </authorList>
    </citation>
    <scope>NUCLEOTIDE SEQUENCE</scope>
    <source>
        <strain evidence="6">Duluth1</strain>
        <tissue evidence="6">Whole animal</tissue>
    </source>
</reference>
<dbReference type="EMBL" id="JAIWYP010000009">
    <property type="protein sequence ID" value="KAH3773626.1"/>
    <property type="molecule type" value="Genomic_DNA"/>
</dbReference>
<comment type="subcellular location">
    <subcellularLocation>
        <location evidence="1">Secreted</location>
    </subcellularLocation>
</comment>
<feature type="signal peptide" evidence="4">
    <location>
        <begin position="1"/>
        <end position="19"/>
    </location>
</feature>
<dbReference type="SMART" id="SM00110">
    <property type="entry name" value="C1Q"/>
    <property type="match status" value="1"/>
</dbReference>
<dbReference type="InterPro" id="IPR008983">
    <property type="entry name" value="Tumour_necrosis_fac-like_dom"/>
</dbReference>
<keyword evidence="2" id="KW-0964">Secreted</keyword>
<keyword evidence="3 4" id="KW-0732">Signal</keyword>
<evidence type="ECO:0000256" key="4">
    <source>
        <dbReference type="SAM" id="SignalP"/>
    </source>
</evidence>
<sequence length="261" mass="28824">MRVKLLALAFVCLVKETGAEDDLKTRVAILEQAVASLLDNDALRLQTIRSQEYALNTQQLMLTHQAKTIEQLKETINVQAKTIKKFQARLDNPVSIAETNFPSNSTGIHDYIKQIVQGKPVERRTALVMESPIAFTAVKTIPQSSIGINQNIKFDKVILNDGGGFHVQHGIFIAPVSGYYLFSTSIAHDDTPLSLHAGIMHNGNIIAIAQSTHNIFDKGAQTVVLKVSSGDEIWIQNLDYEHASVYGESYSTFTGVLLYQL</sequence>
<evidence type="ECO:0000259" key="5">
    <source>
        <dbReference type="PROSITE" id="PS50871"/>
    </source>
</evidence>
<evidence type="ECO:0000256" key="3">
    <source>
        <dbReference type="ARBA" id="ARBA00022729"/>
    </source>
</evidence>
<comment type="caution">
    <text evidence="6">The sequence shown here is derived from an EMBL/GenBank/DDBJ whole genome shotgun (WGS) entry which is preliminary data.</text>
</comment>
<proteinExistence type="predicted"/>
<gene>
    <name evidence="6" type="ORF">DPMN_174989</name>
</gene>
<evidence type="ECO:0000256" key="2">
    <source>
        <dbReference type="ARBA" id="ARBA00022525"/>
    </source>
</evidence>
<feature type="chain" id="PRO_5039528390" description="C1q domain-containing protein" evidence="4">
    <location>
        <begin position="20"/>
        <end position="261"/>
    </location>
</feature>
<evidence type="ECO:0000313" key="6">
    <source>
        <dbReference type="EMBL" id="KAH3773626.1"/>
    </source>
</evidence>
<dbReference type="GO" id="GO:0005576">
    <property type="term" value="C:extracellular region"/>
    <property type="evidence" value="ECO:0007669"/>
    <property type="project" value="UniProtKB-SubCell"/>
</dbReference>
<dbReference type="PROSITE" id="PS50871">
    <property type="entry name" value="C1Q"/>
    <property type="match status" value="1"/>
</dbReference>
<dbReference type="AlphaFoldDB" id="A0A9D4E5M9"/>
<dbReference type="Proteomes" id="UP000828390">
    <property type="component" value="Unassembled WGS sequence"/>
</dbReference>
<reference evidence="6" key="1">
    <citation type="journal article" date="2019" name="bioRxiv">
        <title>The Genome of the Zebra Mussel, Dreissena polymorpha: A Resource for Invasive Species Research.</title>
        <authorList>
            <person name="McCartney M.A."/>
            <person name="Auch B."/>
            <person name="Kono T."/>
            <person name="Mallez S."/>
            <person name="Zhang Y."/>
            <person name="Obille A."/>
            <person name="Becker A."/>
            <person name="Abrahante J.E."/>
            <person name="Garbe J."/>
            <person name="Badalamenti J.P."/>
            <person name="Herman A."/>
            <person name="Mangelson H."/>
            <person name="Liachko I."/>
            <person name="Sullivan S."/>
            <person name="Sone E.D."/>
            <person name="Koren S."/>
            <person name="Silverstein K.A.T."/>
            <person name="Beckman K.B."/>
            <person name="Gohl D.M."/>
        </authorList>
    </citation>
    <scope>NUCLEOTIDE SEQUENCE</scope>
    <source>
        <strain evidence="6">Duluth1</strain>
        <tissue evidence="6">Whole animal</tissue>
    </source>
</reference>
<feature type="domain" description="C1q" evidence="5">
    <location>
        <begin position="128"/>
        <end position="261"/>
    </location>
</feature>